<dbReference type="PANTHER" id="PTHR23257">
    <property type="entry name" value="SERINE-THREONINE PROTEIN KINASE"/>
    <property type="match status" value="1"/>
</dbReference>
<dbReference type="InterPro" id="IPR017441">
    <property type="entry name" value="Protein_kinase_ATP_BS"/>
</dbReference>
<evidence type="ECO:0000259" key="8">
    <source>
        <dbReference type="PROSITE" id="PS50011"/>
    </source>
</evidence>
<feature type="compositionally biased region" description="Pro residues" evidence="7">
    <location>
        <begin position="1576"/>
        <end position="1587"/>
    </location>
</feature>
<keyword evidence="1" id="KW-0723">Serine/threonine-protein kinase</keyword>
<sequence>MAFDQNSIPLDLRPLNVPRTMVEDPRIAPATTTGRTTEGVFPNPARDAGSPGSVQMFYPATVSDAGLVGLGFGNAVPGVAAWCPHVPVAIGRAGISPGAIGLGYNPNLGTRVAGNASDQASDEGTDDSNSGKKVKFLCSFGGKILPRPSDGMLRYVGGHTRIICLRRDVSFNELVQKMVDTYGQPVVIKYQLPEEDLDALVSVSCPDDLENMMDEYEKLVERSSDGSAKLRVFLFSASELDPSDMVQFGNFNDSGQRYFDAVNGIMDGIGGGIARKESIASATSTQNSDVSGNDATDNLVQHQGDVSGPPFSSALSPKGNSATSNEPATRLMCVDPNPAIYADVSAIPLGIPVGNTGPPQTSSSKPDVEFERSVPLTVQPQQVGFDLQQCRMDIPATTAYLQSYVHPHREVTNHADYVQVPHQMGFPNQLLATSGSVLTHQQIRDNASGVSSHQFIPAVHMTMTPTASHVSIRPSVIQPLVQPQQARIDCYTDESTFGPRVVQLPLDQSYNPYQAQVPLPPAVVGGYGWHQVPAQDHVVLSDGWAHQQVILPETTTRLEDCFMCQKELPHAHSDPLVQGLRDSSASSVSDSNSAYHSLRLEDNVRARQINRVVVTGALGEGIIEQGVGAQPRVLGHMDHQAGTLQSEVVGICQNLDAQHENEKIILQKMDNPDQPRVPIPQGVVGLAGAVQSSYGVFTGTIPQTSQEEAVQQYAVPTQYQVKPDTLVNRPINSDVPLFGGVPLQTSERLVQESPRDYSGKLPGVVPKEDTAESCISFDHMRPIDERMENLRVGPAENFVNSEQSKSSADKPRKEDILEHRLQQIAGKEVLLDSTFSKAKIVVESNHNKATEVLPCSAAEVPYLHNVWPVETYEVTKLPILGTLATYTHSKTGIHNVTSGEVSYGSPAFSDVESAYLTDKAPPISEWNDDTSQFQPKMVPTDIRVVSSNGNTPYLSPSNRIGDVQDSSNSLFSSQDPWNLRHDIHFPPPRPNKITIKNEAFSIREPFGENGTSDSGDINTDVQLEDGAHQPFSNLDKDFNSEHSWSAKGSGEEVIKQELQAIAEGVAASVLHSTTSNPEISIHEKNEPLSLSNKDIELQDSDLEMQHKSKVEDNINKVPEKINMGFPVSDGIGRLQIIKNSDLEELRELGSGTFGTVYHGKWRGTDVAIKRINDRCFAGKPSEQERMRDDFWNEAIKLADLHHPNVVAFYGVVLDGPGGSVATVTEYMVNGSLRNSLQKNEKNLDKRKRLLIAMDVAFGMEYLHGKNIVHFDLKSDNLLVNLRDPHRPICKVGDLGLSKVKCQTLISGGVRGTLPWMAPELLNGSSSLVSEKVDVFSFGIVMWELLTGEEPYADLHYGAIIGGIVSNTLRPSVPEFCDPEWRALMERCWSSEPSERPSFTEIANQLRSMAAKIPPKGQISQPQVQKCSQGKPTFINNDSPLPTHVEVEEEEERGNLYEYQDPVSADGCGCGCFRLFGFNSGWSHDNNEDGHLFQARGERINTWWVKKLKKAKEFSEVLAGPKWKNFIRKLGGYFNNKKNKKNRFQYDAESYALNFDDGGDFDTEEDGLLPSSSRFPPHFPQQPPRPGS</sequence>
<dbReference type="Gene3D" id="1.10.510.10">
    <property type="entry name" value="Transferase(Phosphotransferase) domain 1"/>
    <property type="match status" value="1"/>
</dbReference>
<evidence type="ECO:0000256" key="1">
    <source>
        <dbReference type="ARBA" id="ARBA00022527"/>
    </source>
</evidence>
<evidence type="ECO:0000256" key="6">
    <source>
        <dbReference type="PROSITE-ProRule" id="PRU10141"/>
    </source>
</evidence>
<reference evidence="9 10" key="1">
    <citation type="journal article" date="2023" name="Hortic Res">
        <title>The complete reference genome for grapevine (Vitis vinifera L.) genetics and breeding.</title>
        <authorList>
            <person name="Shi X."/>
            <person name="Cao S."/>
            <person name="Wang X."/>
            <person name="Huang S."/>
            <person name="Wang Y."/>
            <person name="Liu Z."/>
            <person name="Liu W."/>
            <person name="Leng X."/>
            <person name="Peng Y."/>
            <person name="Wang N."/>
            <person name="Wang Y."/>
            <person name="Ma Z."/>
            <person name="Xu X."/>
            <person name="Zhang F."/>
            <person name="Xue H."/>
            <person name="Zhong H."/>
            <person name="Wang Y."/>
            <person name="Zhang K."/>
            <person name="Velt A."/>
            <person name="Avia K."/>
            <person name="Holtgrawe D."/>
            <person name="Grimplet J."/>
            <person name="Matus J.T."/>
            <person name="Ware D."/>
            <person name="Wu X."/>
            <person name="Wang H."/>
            <person name="Liu C."/>
            <person name="Fang Y."/>
            <person name="Rustenholz C."/>
            <person name="Cheng Z."/>
            <person name="Xiao H."/>
            <person name="Zhou Y."/>
        </authorList>
    </citation>
    <scope>NUCLEOTIDE SEQUENCE [LARGE SCALE GENOMIC DNA]</scope>
    <source>
        <strain evidence="10">cv. Pinot noir / PN40024</strain>
        <tissue evidence="9">Leaf</tissue>
    </source>
</reference>
<keyword evidence="10" id="KW-1185">Reference proteome</keyword>
<dbReference type="CDD" id="cd06410">
    <property type="entry name" value="PB1_UP2"/>
    <property type="match status" value="1"/>
</dbReference>
<dbReference type="InterPro" id="IPR011009">
    <property type="entry name" value="Kinase-like_dom_sf"/>
</dbReference>
<dbReference type="SMART" id="SM00666">
    <property type="entry name" value="PB1"/>
    <property type="match status" value="1"/>
</dbReference>
<dbReference type="PROSITE" id="PS00107">
    <property type="entry name" value="PROTEIN_KINASE_ATP"/>
    <property type="match status" value="1"/>
</dbReference>
<feature type="compositionally biased region" description="Polar residues" evidence="7">
    <location>
        <begin position="284"/>
        <end position="301"/>
    </location>
</feature>
<keyword evidence="3 6" id="KW-0547">Nucleotide-binding</keyword>
<gene>
    <name evidence="9" type="ORF">VitviT2T_016786</name>
</gene>
<proteinExistence type="predicted"/>
<dbReference type="InterPro" id="IPR000270">
    <property type="entry name" value="PB1_dom"/>
</dbReference>
<organism evidence="9 10">
    <name type="scientific">Vitis vinifera</name>
    <name type="common">Grape</name>
    <dbReference type="NCBI Taxonomy" id="29760"/>
    <lineage>
        <taxon>Eukaryota</taxon>
        <taxon>Viridiplantae</taxon>
        <taxon>Streptophyta</taxon>
        <taxon>Embryophyta</taxon>
        <taxon>Tracheophyta</taxon>
        <taxon>Spermatophyta</taxon>
        <taxon>Magnoliopsida</taxon>
        <taxon>eudicotyledons</taxon>
        <taxon>Gunneridae</taxon>
        <taxon>Pentapetalae</taxon>
        <taxon>rosids</taxon>
        <taxon>Vitales</taxon>
        <taxon>Vitaceae</taxon>
        <taxon>Viteae</taxon>
        <taxon>Vitis</taxon>
    </lineage>
</organism>
<dbReference type="SMART" id="SM00220">
    <property type="entry name" value="S_TKc"/>
    <property type="match status" value="1"/>
</dbReference>
<evidence type="ECO:0000256" key="3">
    <source>
        <dbReference type="ARBA" id="ARBA00022741"/>
    </source>
</evidence>
<evidence type="ECO:0000256" key="2">
    <source>
        <dbReference type="ARBA" id="ARBA00022679"/>
    </source>
</evidence>
<keyword evidence="5 6" id="KW-0067">ATP-binding</keyword>
<feature type="binding site" evidence="6">
    <location>
        <position position="1179"/>
    </location>
    <ligand>
        <name>ATP</name>
        <dbReference type="ChEBI" id="CHEBI:30616"/>
    </ligand>
</feature>
<dbReference type="PRINTS" id="PR00109">
    <property type="entry name" value="TYRKINASE"/>
</dbReference>
<accession>A0ABY9CS23</accession>
<dbReference type="InterPro" id="IPR008271">
    <property type="entry name" value="Ser/Thr_kinase_AS"/>
</dbReference>
<dbReference type="PROSITE" id="PS50011">
    <property type="entry name" value="PROTEIN_KINASE_DOM"/>
    <property type="match status" value="1"/>
</dbReference>
<keyword evidence="2" id="KW-0808">Transferase</keyword>
<dbReference type="Gene3D" id="3.30.200.20">
    <property type="entry name" value="Phosphorylase Kinase, domain 1"/>
    <property type="match status" value="1"/>
</dbReference>
<feature type="region of interest" description="Disordered" evidence="7">
    <location>
        <begin position="284"/>
        <end position="327"/>
    </location>
</feature>
<dbReference type="SUPFAM" id="SSF56112">
    <property type="entry name" value="Protein kinase-like (PK-like)"/>
    <property type="match status" value="1"/>
</dbReference>
<name>A0ABY9CS23_VITVI</name>
<evidence type="ECO:0000313" key="9">
    <source>
        <dbReference type="EMBL" id="WJZ98247.1"/>
    </source>
</evidence>
<feature type="domain" description="Protein kinase" evidence="8">
    <location>
        <begin position="1142"/>
        <end position="1409"/>
    </location>
</feature>
<feature type="compositionally biased region" description="Polar residues" evidence="7">
    <location>
        <begin position="313"/>
        <end position="327"/>
    </location>
</feature>
<dbReference type="Proteomes" id="UP001227230">
    <property type="component" value="Chromosome 11"/>
</dbReference>
<evidence type="ECO:0000256" key="5">
    <source>
        <dbReference type="ARBA" id="ARBA00022840"/>
    </source>
</evidence>
<protein>
    <recommendedName>
        <fullName evidence="8">Protein kinase domain-containing protein</fullName>
    </recommendedName>
</protein>
<evidence type="ECO:0000313" key="10">
    <source>
        <dbReference type="Proteomes" id="UP001227230"/>
    </source>
</evidence>
<evidence type="ECO:0000256" key="4">
    <source>
        <dbReference type="ARBA" id="ARBA00022777"/>
    </source>
</evidence>
<dbReference type="PANTHER" id="PTHR23257:SF797">
    <property type="entry name" value="KINASE SUPERFAMILY WITH OCTICOSAPEPTIDE_PHOX_BEM1P DOMAIN-CONTAINING PROTEIN"/>
    <property type="match status" value="1"/>
</dbReference>
<dbReference type="InterPro" id="IPR000719">
    <property type="entry name" value="Prot_kinase_dom"/>
</dbReference>
<feature type="compositionally biased region" description="Acidic residues" evidence="7">
    <location>
        <begin position="1556"/>
        <end position="1566"/>
    </location>
</feature>
<evidence type="ECO:0000256" key="7">
    <source>
        <dbReference type="SAM" id="MobiDB-lite"/>
    </source>
</evidence>
<feature type="region of interest" description="Disordered" evidence="7">
    <location>
        <begin position="1556"/>
        <end position="1587"/>
    </location>
</feature>
<dbReference type="InterPro" id="IPR001245">
    <property type="entry name" value="Ser-Thr/Tyr_kinase_cat_dom"/>
</dbReference>
<dbReference type="Gene3D" id="3.10.20.90">
    <property type="entry name" value="Phosphatidylinositol 3-kinase Catalytic Subunit, Chain A, domain 1"/>
    <property type="match status" value="1"/>
</dbReference>
<feature type="region of interest" description="Disordered" evidence="7">
    <location>
        <begin position="951"/>
        <end position="971"/>
    </location>
</feature>
<keyword evidence="4" id="KW-0418">Kinase</keyword>
<dbReference type="SUPFAM" id="SSF54277">
    <property type="entry name" value="CAD &amp; PB1 domains"/>
    <property type="match status" value="1"/>
</dbReference>
<dbReference type="InterPro" id="IPR050167">
    <property type="entry name" value="Ser_Thr_protein_kinase"/>
</dbReference>
<dbReference type="Pfam" id="PF00564">
    <property type="entry name" value="PB1"/>
    <property type="match status" value="1"/>
</dbReference>
<dbReference type="Pfam" id="PF07714">
    <property type="entry name" value="PK_Tyr_Ser-Thr"/>
    <property type="match status" value="1"/>
</dbReference>
<dbReference type="EMBL" id="CP126658">
    <property type="protein sequence ID" value="WJZ98247.1"/>
    <property type="molecule type" value="Genomic_DNA"/>
</dbReference>
<dbReference type="PROSITE" id="PS00108">
    <property type="entry name" value="PROTEIN_KINASE_ST"/>
    <property type="match status" value="1"/>
</dbReference>
<dbReference type="CDD" id="cd13999">
    <property type="entry name" value="STKc_MAP3K-like"/>
    <property type="match status" value="1"/>
</dbReference>